<comment type="caution">
    <text evidence="2">The sequence shown here is derived from an EMBL/GenBank/DDBJ whole genome shotgun (WGS) entry which is preliminary data.</text>
</comment>
<evidence type="ECO:0000256" key="1">
    <source>
        <dbReference type="SAM" id="MobiDB-lite"/>
    </source>
</evidence>
<name>A0A8B6CLR4_MYTGA</name>
<dbReference type="AlphaFoldDB" id="A0A8B6CLR4"/>
<evidence type="ECO:0000313" key="2">
    <source>
        <dbReference type="EMBL" id="VDI07072.1"/>
    </source>
</evidence>
<evidence type="ECO:0000313" key="3">
    <source>
        <dbReference type="Proteomes" id="UP000596742"/>
    </source>
</evidence>
<organism evidence="2 3">
    <name type="scientific">Mytilus galloprovincialis</name>
    <name type="common">Mediterranean mussel</name>
    <dbReference type="NCBI Taxonomy" id="29158"/>
    <lineage>
        <taxon>Eukaryota</taxon>
        <taxon>Metazoa</taxon>
        <taxon>Spiralia</taxon>
        <taxon>Lophotrochozoa</taxon>
        <taxon>Mollusca</taxon>
        <taxon>Bivalvia</taxon>
        <taxon>Autobranchia</taxon>
        <taxon>Pteriomorphia</taxon>
        <taxon>Mytilida</taxon>
        <taxon>Mytiloidea</taxon>
        <taxon>Mytilidae</taxon>
        <taxon>Mytilinae</taxon>
        <taxon>Mytilus</taxon>
    </lineage>
</organism>
<proteinExistence type="predicted"/>
<gene>
    <name evidence="2" type="ORF">MGAL_10B089982</name>
</gene>
<feature type="region of interest" description="Disordered" evidence="1">
    <location>
        <begin position="1"/>
        <end position="28"/>
    </location>
</feature>
<sequence length="28" mass="2964">MIKAGKYTPTDQTKGDDAIGINVPQNTS</sequence>
<keyword evidence="3" id="KW-1185">Reference proteome</keyword>
<dbReference type="EMBL" id="UYJE01002000">
    <property type="protein sequence ID" value="VDI07072.1"/>
    <property type="molecule type" value="Genomic_DNA"/>
</dbReference>
<dbReference type="Proteomes" id="UP000596742">
    <property type="component" value="Unassembled WGS sequence"/>
</dbReference>
<accession>A0A8B6CLR4</accession>
<dbReference type="OrthoDB" id="5836667at2759"/>
<protein>
    <submittedName>
        <fullName evidence="2">Uncharacterized protein</fullName>
    </submittedName>
</protein>
<reference evidence="2" key="1">
    <citation type="submission" date="2018-11" db="EMBL/GenBank/DDBJ databases">
        <authorList>
            <person name="Alioto T."/>
            <person name="Alioto T."/>
        </authorList>
    </citation>
    <scope>NUCLEOTIDE SEQUENCE</scope>
</reference>